<protein>
    <submittedName>
        <fullName evidence="2">IS200/IS605 family accessory protein TnpB-related protein</fullName>
    </submittedName>
</protein>
<dbReference type="InterPro" id="IPR010095">
    <property type="entry name" value="Cas12f1-like_TNB"/>
</dbReference>
<accession>A0AAE3ALM3</accession>
<feature type="non-terminal residue" evidence="2">
    <location>
        <position position="1"/>
    </location>
</feature>
<evidence type="ECO:0000313" key="3">
    <source>
        <dbReference type="Proteomes" id="UP001198962"/>
    </source>
</evidence>
<dbReference type="GO" id="GO:0003677">
    <property type="term" value="F:DNA binding"/>
    <property type="evidence" value="ECO:0007669"/>
    <property type="project" value="UniProtKB-KW"/>
</dbReference>
<organism evidence="2 3">
    <name type="scientific">Brotaphodocola catenula</name>
    <dbReference type="NCBI Taxonomy" id="2885361"/>
    <lineage>
        <taxon>Bacteria</taxon>
        <taxon>Bacillati</taxon>
        <taxon>Bacillota</taxon>
        <taxon>Clostridia</taxon>
        <taxon>Lachnospirales</taxon>
        <taxon>Lachnospiraceae</taxon>
        <taxon>Brotaphodocola</taxon>
    </lineage>
</organism>
<comment type="caution">
    <text evidence="2">The sequence shown here is derived from an EMBL/GenBank/DDBJ whole genome shotgun (WGS) entry which is preliminary data.</text>
</comment>
<dbReference type="RefSeq" id="WP_308450665.1">
    <property type="nucleotide sequence ID" value="NZ_JAJEPU010000006.1"/>
</dbReference>
<evidence type="ECO:0000256" key="1">
    <source>
        <dbReference type="ARBA" id="ARBA00023125"/>
    </source>
</evidence>
<dbReference type="Proteomes" id="UP001198962">
    <property type="component" value="Unassembled WGS sequence"/>
</dbReference>
<keyword evidence="3" id="KW-1185">Reference proteome</keyword>
<reference evidence="2" key="1">
    <citation type="submission" date="2021-10" db="EMBL/GenBank/DDBJ databases">
        <title>Anaerobic single-cell dispensing facilitates the cultivation of human gut bacteria.</title>
        <authorList>
            <person name="Afrizal A."/>
        </authorList>
    </citation>
    <scope>NUCLEOTIDE SEQUENCE</scope>
    <source>
        <strain evidence="2">CLA-AA-H274</strain>
    </source>
</reference>
<proteinExistence type="predicted"/>
<dbReference type="NCBIfam" id="TIGR01766">
    <property type="entry name" value="IS200/IS605 family accessory protein TnpB-like domain"/>
    <property type="match status" value="1"/>
</dbReference>
<sequence length="141" mass="16677">DYLHKCAKHFVTWCVESRIDTVVMGVNKYWKQNSGIGHQNNQEFVQLPITKLREIIQYLCEWNGIRCIKQEESYTSKASFPEQAFDGESLPCFENVFILLHPDYENQKKNRQKQLQAKNSFSKSKEKRQRRKECVLCQTVA</sequence>
<dbReference type="AlphaFoldDB" id="A0AAE3ALM3"/>
<dbReference type="EMBL" id="JAJEPU010000006">
    <property type="protein sequence ID" value="MCC2163896.1"/>
    <property type="molecule type" value="Genomic_DNA"/>
</dbReference>
<name>A0AAE3ALM3_9FIRM</name>
<keyword evidence="1" id="KW-0238">DNA-binding</keyword>
<gene>
    <name evidence="2" type="ORF">LKD32_03190</name>
</gene>
<evidence type="ECO:0000313" key="2">
    <source>
        <dbReference type="EMBL" id="MCC2163896.1"/>
    </source>
</evidence>